<feature type="non-terminal residue" evidence="1">
    <location>
        <position position="1"/>
    </location>
</feature>
<dbReference type="EMBL" id="UINC01079164">
    <property type="protein sequence ID" value="SVC20904.1"/>
    <property type="molecule type" value="Genomic_DNA"/>
</dbReference>
<reference evidence="1" key="1">
    <citation type="submission" date="2018-05" db="EMBL/GenBank/DDBJ databases">
        <authorList>
            <person name="Lanie J.A."/>
            <person name="Ng W.-L."/>
            <person name="Kazmierczak K.M."/>
            <person name="Andrzejewski T.M."/>
            <person name="Davidsen T.M."/>
            <person name="Wayne K.J."/>
            <person name="Tettelin H."/>
            <person name="Glass J.I."/>
            <person name="Rusch D."/>
            <person name="Podicherti R."/>
            <person name="Tsui H.-C.T."/>
            <person name="Winkler M.E."/>
        </authorList>
    </citation>
    <scope>NUCLEOTIDE SEQUENCE</scope>
</reference>
<evidence type="ECO:0000313" key="1">
    <source>
        <dbReference type="EMBL" id="SVC20904.1"/>
    </source>
</evidence>
<gene>
    <name evidence="1" type="ORF">METZ01_LOCUS273758</name>
</gene>
<name>A0A382K7I1_9ZZZZ</name>
<accession>A0A382K7I1</accession>
<protein>
    <submittedName>
        <fullName evidence="1">Uncharacterized protein</fullName>
    </submittedName>
</protein>
<organism evidence="1">
    <name type="scientific">marine metagenome</name>
    <dbReference type="NCBI Taxonomy" id="408172"/>
    <lineage>
        <taxon>unclassified sequences</taxon>
        <taxon>metagenomes</taxon>
        <taxon>ecological metagenomes</taxon>
    </lineage>
</organism>
<feature type="non-terminal residue" evidence="1">
    <location>
        <position position="93"/>
    </location>
</feature>
<proteinExistence type="predicted"/>
<sequence>VLTTCARDYITWRNEFSSGLESINGIPVRRFPVSRERHPDDFGRRSKLVFTRRHSLADELSWLSSEGPTSPELLAHLRHHEQEYDYCIFFSYR</sequence>
<dbReference type="AlphaFoldDB" id="A0A382K7I1"/>